<dbReference type="SUPFAM" id="SSF52091">
    <property type="entry name" value="SpoIIaa-like"/>
    <property type="match status" value="1"/>
</dbReference>
<evidence type="ECO:0000259" key="2">
    <source>
        <dbReference type="PROSITE" id="PS50801"/>
    </source>
</evidence>
<dbReference type="InterPro" id="IPR036513">
    <property type="entry name" value="STAS_dom_sf"/>
</dbReference>
<dbReference type="InterPro" id="IPR058548">
    <property type="entry name" value="MlaB-like_STAS"/>
</dbReference>
<evidence type="ECO:0000313" key="4">
    <source>
        <dbReference type="Proteomes" id="UP000317484"/>
    </source>
</evidence>
<sequence>MAADPAETTSAGPSVVRPGPGPVPGPDRPRRLPAARRRGAGESARPSRGRPRPVTGAAAGAVESVVHLDLVTGRLTLTGPLDARATSALHDAVSAILRAPHPSWTVDVSGLTGIDEAGLRGLLAAYHRTLRHGRRITLHGASPPLRRVLVRLRLDRHLLQEGSAPPDPG</sequence>
<proteinExistence type="predicted"/>
<evidence type="ECO:0000256" key="1">
    <source>
        <dbReference type="SAM" id="MobiDB-lite"/>
    </source>
</evidence>
<name>A0A521E5S6_9ACTN</name>
<dbReference type="CDD" id="cd07043">
    <property type="entry name" value="STAS_anti-anti-sigma_factors"/>
    <property type="match status" value="1"/>
</dbReference>
<gene>
    <name evidence="3" type="ORF">SAMN06273567_104273</name>
</gene>
<protein>
    <submittedName>
        <fullName evidence="3">Anti-anti-sigma factor</fullName>
    </submittedName>
</protein>
<dbReference type="PROSITE" id="PS50801">
    <property type="entry name" value="STAS"/>
    <property type="match status" value="1"/>
</dbReference>
<feature type="domain" description="STAS" evidence="2">
    <location>
        <begin position="75"/>
        <end position="169"/>
    </location>
</feature>
<dbReference type="Gene3D" id="3.30.750.24">
    <property type="entry name" value="STAS domain"/>
    <property type="match status" value="1"/>
</dbReference>
<dbReference type="Proteomes" id="UP000317484">
    <property type="component" value="Unassembled WGS sequence"/>
</dbReference>
<keyword evidence="4" id="KW-1185">Reference proteome</keyword>
<organism evidence="3 4">
    <name type="scientific">Geodermatophilus aquaeductus</name>
    <dbReference type="NCBI Taxonomy" id="1564161"/>
    <lineage>
        <taxon>Bacteria</taxon>
        <taxon>Bacillati</taxon>
        <taxon>Actinomycetota</taxon>
        <taxon>Actinomycetes</taxon>
        <taxon>Geodermatophilales</taxon>
        <taxon>Geodermatophilaceae</taxon>
        <taxon>Geodermatophilus</taxon>
    </lineage>
</organism>
<dbReference type="AlphaFoldDB" id="A0A521E5S6"/>
<dbReference type="InterPro" id="IPR002645">
    <property type="entry name" value="STAS_dom"/>
</dbReference>
<reference evidence="3 4" key="1">
    <citation type="submission" date="2017-05" db="EMBL/GenBank/DDBJ databases">
        <authorList>
            <person name="Varghese N."/>
            <person name="Submissions S."/>
        </authorList>
    </citation>
    <scope>NUCLEOTIDE SEQUENCE [LARGE SCALE GENOMIC DNA]</scope>
    <source>
        <strain evidence="3 4">DSM 46834</strain>
    </source>
</reference>
<accession>A0A521E5S6</accession>
<evidence type="ECO:0000313" key="3">
    <source>
        <dbReference type="EMBL" id="SMO79279.1"/>
    </source>
</evidence>
<feature type="region of interest" description="Disordered" evidence="1">
    <location>
        <begin position="1"/>
        <end position="58"/>
    </location>
</feature>
<dbReference type="EMBL" id="FXTJ01000004">
    <property type="protein sequence ID" value="SMO79279.1"/>
    <property type="molecule type" value="Genomic_DNA"/>
</dbReference>
<dbReference type="Pfam" id="PF13466">
    <property type="entry name" value="STAS_2"/>
    <property type="match status" value="1"/>
</dbReference>